<evidence type="ECO:0000313" key="1">
    <source>
        <dbReference type="EMBL" id="MPC26727.1"/>
    </source>
</evidence>
<organism evidence="1 2">
    <name type="scientific">Portunus trituberculatus</name>
    <name type="common">Swimming crab</name>
    <name type="synonym">Neptunus trituberculatus</name>
    <dbReference type="NCBI Taxonomy" id="210409"/>
    <lineage>
        <taxon>Eukaryota</taxon>
        <taxon>Metazoa</taxon>
        <taxon>Ecdysozoa</taxon>
        <taxon>Arthropoda</taxon>
        <taxon>Crustacea</taxon>
        <taxon>Multicrustacea</taxon>
        <taxon>Malacostraca</taxon>
        <taxon>Eumalacostraca</taxon>
        <taxon>Eucarida</taxon>
        <taxon>Decapoda</taxon>
        <taxon>Pleocyemata</taxon>
        <taxon>Brachyura</taxon>
        <taxon>Eubrachyura</taxon>
        <taxon>Portunoidea</taxon>
        <taxon>Portunidae</taxon>
        <taxon>Portuninae</taxon>
        <taxon>Portunus</taxon>
    </lineage>
</organism>
<dbReference type="EMBL" id="VSRR010001641">
    <property type="protein sequence ID" value="MPC26727.1"/>
    <property type="molecule type" value="Genomic_DNA"/>
</dbReference>
<dbReference type="Proteomes" id="UP000324222">
    <property type="component" value="Unassembled WGS sequence"/>
</dbReference>
<evidence type="ECO:0000313" key="2">
    <source>
        <dbReference type="Proteomes" id="UP000324222"/>
    </source>
</evidence>
<dbReference type="AlphaFoldDB" id="A0A5B7E070"/>
<name>A0A5B7E070_PORTR</name>
<keyword evidence="2" id="KW-1185">Reference proteome</keyword>
<reference evidence="1 2" key="1">
    <citation type="submission" date="2019-05" db="EMBL/GenBank/DDBJ databases">
        <title>Another draft genome of Portunus trituberculatus and its Hox gene families provides insights of decapod evolution.</title>
        <authorList>
            <person name="Jeong J.-H."/>
            <person name="Song I."/>
            <person name="Kim S."/>
            <person name="Choi T."/>
            <person name="Kim D."/>
            <person name="Ryu S."/>
            <person name="Kim W."/>
        </authorList>
    </citation>
    <scope>NUCLEOTIDE SEQUENCE [LARGE SCALE GENOMIC DNA]</scope>
    <source>
        <tissue evidence="1">Muscle</tissue>
    </source>
</reference>
<comment type="caution">
    <text evidence="1">The sequence shown here is derived from an EMBL/GenBank/DDBJ whole genome shotgun (WGS) entry which is preliminary data.</text>
</comment>
<proteinExistence type="predicted"/>
<protein>
    <submittedName>
        <fullName evidence="1">Uncharacterized protein</fullName>
    </submittedName>
</protein>
<sequence>MEGKLANMETPVMKPMSSRAVTHFTPAFLLSRSYTPVILRALVVTLAMRMVTSRTRCEVRVRKRAGMRPVTLMVGRWSSVYIWMPQLLKHKGGH</sequence>
<accession>A0A5B7E070</accession>
<gene>
    <name evidence="1" type="ORF">E2C01_019873</name>
</gene>